<evidence type="ECO:0000256" key="1">
    <source>
        <dbReference type="ARBA" id="ARBA00007527"/>
    </source>
</evidence>
<keyword evidence="2" id="KW-0378">Hydrolase</keyword>
<dbReference type="CDD" id="cd09120">
    <property type="entry name" value="PLDc_DNaseII_1"/>
    <property type="match status" value="1"/>
</dbReference>
<protein>
    <submittedName>
        <fullName evidence="4">Putative deoxyribonuclease ii</fullName>
    </submittedName>
</protein>
<dbReference type="VEuPathDB" id="VectorBase:LOC119179752"/>
<dbReference type="Pfam" id="PF03265">
    <property type="entry name" value="DNase_II"/>
    <property type="match status" value="1"/>
</dbReference>
<comment type="similarity">
    <text evidence="1">Belongs to the DNase II family.</text>
</comment>
<dbReference type="PANTHER" id="PTHR10858">
    <property type="entry name" value="DEOXYRIBONUCLEASE II"/>
    <property type="match status" value="1"/>
</dbReference>
<keyword evidence="3" id="KW-0732">Signal</keyword>
<dbReference type="EMBL" id="GHWJ01000071">
    <property type="protein sequence ID" value="NOV32808.1"/>
    <property type="molecule type" value="Transcribed_RNA"/>
</dbReference>
<sequence>MKYSLLAALIAQGIISFSSAKDLPSQSCKDENGNEVDWFIIYKLPRSTLKSVNPTGGKFAYVDSENSKKTLEYWPISQQDLFKNSNPIAYTLRSLYERTTSEDILYFAYNDEPPKTNEGKWKGKGHSKGVVLFDKTAGFWLLHSVPKFMKGLKSGQYVFPENAKNNGQMFVCFTFRTEQVEKIAELLRTQNAKVYARQLPGWIGGSFEKVTLLASNKFEEKSKTLKTTLATKRGHILRAYAKSASAGEDLFADELFMDLKERIVVQSWMNGNGGKYLSADDVNHVVAMELKSKENKIFPFETTVDHSKWAFTNKSDIFCFASTNRKPSQEKRGGEALCFNNRVVKDLFCSGVKYVSSEAIVTQHADRKRPRCESSRRKA</sequence>
<dbReference type="GO" id="GO:0006309">
    <property type="term" value="P:apoptotic DNA fragmentation"/>
    <property type="evidence" value="ECO:0007669"/>
    <property type="project" value="TreeGrafter"/>
</dbReference>
<feature type="chain" id="PRO_5026659563" evidence="3">
    <location>
        <begin position="21"/>
        <end position="379"/>
    </location>
</feature>
<evidence type="ECO:0000256" key="3">
    <source>
        <dbReference type="SAM" id="SignalP"/>
    </source>
</evidence>
<reference evidence="4" key="1">
    <citation type="submission" date="2019-09" db="EMBL/GenBank/DDBJ databases">
        <title>Organ-specific transcriptomic study of the physiology of the cattle tick, Rhipicephalus microplus.</title>
        <authorList>
            <person name="Tirloni L."/>
            <person name="Braz G."/>
            <person name="Gandara A.C.P."/>
            <person name="Sabadin G.A."/>
            <person name="da Silva R.M."/>
            <person name="Guizzo M.G."/>
            <person name="Machado J.A."/>
            <person name="Costa E.P."/>
            <person name="Gomes H.F."/>
            <person name="Moraes J."/>
            <person name="Mota M.B.S."/>
            <person name="Mesquita R.D."/>
            <person name="Alvarenga P.H."/>
            <person name="Alves F."/>
            <person name="Seixas A."/>
            <person name="da Fonseca R.N."/>
            <person name="Fogaca A."/>
            <person name="Logullo C."/>
            <person name="Tanaka A."/>
            <person name="Daffre S."/>
            <person name="Termignoni C."/>
            <person name="Vaz I.S.Jr."/>
            <person name="Oliveira P.L."/>
            <person name="Ribeiro J.M."/>
        </authorList>
    </citation>
    <scope>NUCLEOTIDE SEQUENCE</scope>
    <source>
        <strain evidence="4">Porto Alegre</strain>
    </source>
</reference>
<proteinExistence type="inferred from homology"/>
<feature type="signal peptide" evidence="3">
    <location>
        <begin position="1"/>
        <end position="20"/>
    </location>
</feature>
<dbReference type="InterPro" id="IPR004947">
    <property type="entry name" value="DNase_II"/>
</dbReference>
<accession>A0A6M2CGK4</accession>
<dbReference type="AlphaFoldDB" id="A0A6M2CGK4"/>
<dbReference type="GO" id="GO:0004531">
    <property type="term" value="F:deoxyribonuclease II activity"/>
    <property type="evidence" value="ECO:0007669"/>
    <property type="project" value="InterPro"/>
</dbReference>
<name>A0A6M2CGK4_RHIMP</name>
<dbReference type="PANTHER" id="PTHR10858:SF23">
    <property type="entry name" value="DEOXYRIBONUCLEASE II"/>
    <property type="match status" value="1"/>
</dbReference>
<evidence type="ECO:0000256" key="2">
    <source>
        <dbReference type="ARBA" id="ARBA00022801"/>
    </source>
</evidence>
<evidence type="ECO:0000313" key="4">
    <source>
        <dbReference type="EMBL" id="NOV32808.1"/>
    </source>
</evidence>
<organism evidence="4">
    <name type="scientific">Rhipicephalus microplus</name>
    <name type="common">Cattle tick</name>
    <name type="synonym">Boophilus microplus</name>
    <dbReference type="NCBI Taxonomy" id="6941"/>
    <lineage>
        <taxon>Eukaryota</taxon>
        <taxon>Metazoa</taxon>
        <taxon>Ecdysozoa</taxon>
        <taxon>Arthropoda</taxon>
        <taxon>Chelicerata</taxon>
        <taxon>Arachnida</taxon>
        <taxon>Acari</taxon>
        <taxon>Parasitiformes</taxon>
        <taxon>Ixodida</taxon>
        <taxon>Ixodoidea</taxon>
        <taxon>Ixodidae</taxon>
        <taxon>Rhipicephalinae</taxon>
        <taxon>Rhipicephalus</taxon>
        <taxon>Boophilus</taxon>
    </lineage>
</organism>
<dbReference type="OrthoDB" id="10261598at2759"/>